<dbReference type="PANTHER" id="PTHR43289">
    <property type="entry name" value="MITOGEN-ACTIVATED PROTEIN KINASE KINASE KINASE 20-RELATED"/>
    <property type="match status" value="1"/>
</dbReference>
<dbReference type="Pfam" id="PF00069">
    <property type="entry name" value="Pkinase"/>
    <property type="match status" value="1"/>
</dbReference>
<dbReference type="InterPro" id="IPR011009">
    <property type="entry name" value="Kinase-like_dom_sf"/>
</dbReference>
<dbReference type="PROSITE" id="PS50005">
    <property type="entry name" value="TPR"/>
    <property type="match status" value="1"/>
</dbReference>
<comment type="caution">
    <text evidence="8">The sequence shown here is derived from an EMBL/GenBank/DDBJ whole genome shotgun (WGS) entry which is preliminary data.</text>
</comment>
<dbReference type="PROSITE" id="PS50011">
    <property type="entry name" value="PROTEIN_KINASE_DOM"/>
    <property type="match status" value="1"/>
</dbReference>
<dbReference type="Gene3D" id="1.25.40.10">
    <property type="entry name" value="Tetratricopeptide repeat domain"/>
    <property type="match status" value="1"/>
</dbReference>
<dbReference type="CDD" id="cd14014">
    <property type="entry name" value="STKc_PknB_like"/>
    <property type="match status" value="1"/>
</dbReference>
<reference evidence="8 9" key="1">
    <citation type="submission" date="2022-11" db="EMBL/GenBank/DDBJ databases">
        <title>Minimal conservation of predation-associated metabolite biosynthetic gene clusters underscores biosynthetic potential of Myxococcota including descriptions for ten novel species: Archangium lansinium sp. nov., Myxococcus landrumus sp. nov., Nannocystis bai.</title>
        <authorList>
            <person name="Ahearne A."/>
            <person name="Stevens C."/>
            <person name="Dowd S."/>
        </authorList>
    </citation>
    <scope>NUCLEOTIDE SEQUENCE [LARGE SCALE GENOMIC DNA]</scope>
    <source>
        <strain evidence="8 9">BB15-2</strain>
    </source>
</reference>
<dbReference type="Proteomes" id="UP001221686">
    <property type="component" value="Unassembled WGS sequence"/>
</dbReference>
<organism evidence="8 9">
    <name type="scientific">Nannocystis bainbridge</name>
    <dbReference type="NCBI Taxonomy" id="2995303"/>
    <lineage>
        <taxon>Bacteria</taxon>
        <taxon>Pseudomonadati</taxon>
        <taxon>Myxococcota</taxon>
        <taxon>Polyangia</taxon>
        <taxon>Nannocystales</taxon>
        <taxon>Nannocystaceae</taxon>
        <taxon>Nannocystis</taxon>
    </lineage>
</organism>
<keyword evidence="3 8" id="KW-0418">Kinase</keyword>
<dbReference type="EMBL" id="JAQNDL010000003">
    <property type="protein sequence ID" value="MDC0721936.1"/>
    <property type="molecule type" value="Genomic_DNA"/>
</dbReference>
<feature type="repeat" description="TPR" evidence="5">
    <location>
        <begin position="624"/>
        <end position="657"/>
    </location>
</feature>
<dbReference type="InterPro" id="IPR008271">
    <property type="entry name" value="Ser/Thr_kinase_AS"/>
</dbReference>
<evidence type="ECO:0000256" key="6">
    <source>
        <dbReference type="PROSITE-ProRule" id="PRU10141"/>
    </source>
</evidence>
<sequence>MVKQFDPLDKTLLGEGMTATPMATSTGPLAASGELYAGRYRVERLVGRGGMGVVYRAVDAMVGDVVALKVLDIEITRAPDQLEWFRREVRLARRITHPNVARTHDMGEAGGTHFITMEFIEGTTLQDVLRVREDGERRRLALEPARTARVMLAVCEGLAAAHAAGVVHRDLKPANILIENTGRVVLTDFGIARALTDEGGRTQGLVGTPLYMSPEQVSGKPVDTRTDVYAVGLMLFEMLTGTLPFAGEARASGPVSPLTVALARLTQPPPDPRTIREDVPPLLGELVLQCMAQEPDERPAGAVQVAERLRAWLISVGESAAPQAGAPLLAAMAAAVHREATTIVSTGGALTPSAITAAAPSTLASGRLNATAGGSVAGATGIGRSSMMPTAAMRSLAPVPSADRALAVLPFRYQGPPDQSYLGDALSDELIDVLSRTRGLRVLGSGATAQYRDNRDPRAIGTNLGVDAVVDATVQCSPSQIRVLARLVEVATGTQLWSDRFESRIEDVFEMQDRMSKRIAEALRVELNTVAARGDAPAEAVALYLRARRKITSLHILGEDGAIELLEGCMQLAPEFRPALASYAVACMRAWFLPAFSEAPADRDWAAEARRALARALADAADLAETHLAKAMLAVQTGEWRDAVQALVKALEIAPTYAHAHQYLAQLQCEAGNTREGVSRARLAVDLEPRLFVGLFDVARVHALRGELGEYEEILRSIEADARYRNPTTQIRLRVAGWYGDMDRVRDVIDSIRDEVMVGFAKFSVGYARGLLGESTKEELDAYVLSIVADGVSPRLHTLICQLVVEVYCARGFYEDALVYFQKAADSVLIDVEWVERCPSLKPLASLPGFGEARRKVRARVQSMWSV</sequence>
<dbReference type="InterPro" id="IPR017441">
    <property type="entry name" value="Protein_kinase_ATP_BS"/>
</dbReference>
<name>A0ABT5EAY1_9BACT</name>
<feature type="binding site" evidence="6">
    <location>
        <position position="69"/>
    </location>
    <ligand>
        <name>ATP</name>
        <dbReference type="ChEBI" id="CHEBI:30616"/>
    </ligand>
</feature>
<evidence type="ECO:0000259" key="7">
    <source>
        <dbReference type="PROSITE" id="PS50011"/>
    </source>
</evidence>
<dbReference type="SUPFAM" id="SSF56112">
    <property type="entry name" value="Protein kinase-like (PK-like)"/>
    <property type="match status" value="1"/>
</dbReference>
<dbReference type="InterPro" id="IPR011990">
    <property type="entry name" value="TPR-like_helical_dom_sf"/>
</dbReference>
<dbReference type="SMART" id="SM00028">
    <property type="entry name" value="TPR"/>
    <property type="match status" value="2"/>
</dbReference>
<evidence type="ECO:0000313" key="9">
    <source>
        <dbReference type="Proteomes" id="UP001221686"/>
    </source>
</evidence>
<evidence type="ECO:0000256" key="3">
    <source>
        <dbReference type="ARBA" id="ARBA00022777"/>
    </source>
</evidence>
<keyword evidence="9" id="KW-1185">Reference proteome</keyword>
<gene>
    <name evidence="8" type="ORF">POL25_33835</name>
</gene>
<dbReference type="InterPro" id="IPR000719">
    <property type="entry name" value="Prot_kinase_dom"/>
</dbReference>
<evidence type="ECO:0000256" key="5">
    <source>
        <dbReference type="PROSITE-ProRule" id="PRU00339"/>
    </source>
</evidence>
<dbReference type="InterPro" id="IPR019734">
    <property type="entry name" value="TPR_rpt"/>
</dbReference>
<keyword evidence="5" id="KW-0802">TPR repeat</keyword>
<proteinExistence type="predicted"/>
<dbReference type="PANTHER" id="PTHR43289:SF6">
    <property type="entry name" value="SERINE_THREONINE-PROTEIN KINASE NEKL-3"/>
    <property type="match status" value="1"/>
</dbReference>
<evidence type="ECO:0000256" key="1">
    <source>
        <dbReference type="ARBA" id="ARBA00022679"/>
    </source>
</evidence>
<dbReference type="Gene3D" id="3.30.200.20">
    <property type="entry name" value="Phosphorylase Kinase, domain 1"/>
    <property type="match status" value="1"/>
</dbReference>
<evidence type="ECO:0000256" key="4">
    <source>
        <dbReference type="ARBA" id="ARBA00022840"/>
    </source>
</evidence>
<evidence type="ECO:0000256" key="2">
    <source>
        <dbReference type="ARBA" id="ARBA00022741"/>
    </source>
</evidence>
<dbReference type="SUPFAM" id="SSF48452">
    <property type="entry name" value="TPR-like"/>
    <property type="match status" value="1"/>
</dbReference>
<evidence type="ECO:0000313" key="8">
    <source>
        <dbReference type="EMBL" id="MDC0721936.1"/>
    </source>
</evidence>
<dbReference type="PROSITE" id="PS00107">
    <property type="entry name" value="PROTEIN_KINASE_ATP"/>
    <property type="match status" value="1"/>
</dbReference>
<dbReference type="GO" id="GO:0016301">
    <property type="term" value="F:kinase activity"/>
    <property type="evidence" value="ECO:0007669"/>
    <property type="project" value="UniProtKB-KW"/>
</dbReference>
<feature type="domain" description="Protein kinase" evidence="7">
    <location>
        <begin position="40"/>
        <end position="313"/>
    </location>
</feature>
<dbReference type="RefSeq" id="WP_272090435.1">
    <property type="nucleotide sequence ID" value="NZ_JAQNDL010000003.1"/>
</dbReference>
<dbReference type="Gene3D" id="1.10.510.10">
    <property type="entry name" value="Transferase(Phosphotransferase) domain 1"/>
    <property type="match status" value="1"/>
</dbReference>
<dbReference type="PROSITE" id="PS00108">
    <property type="entry name" value="PROTEIN_KINASE_ST"/>
    <property type="match status" value="1"/>
</dbReference>
<keyword evidence="1" id="KW-0808">Transferase</keyword>
<dbReference type="SMART" id="SM00220">
    <property type="entry name" value="S_TKc"/>
    <property type="match status" value="1"/>
</dbReference>
<keyword evidence="4 6" id="KW-0067">ATP-binding</keyword>
<accession>A0ABT5EAY1</accession>
<protein>
    <submittedName>
        <fullName evidence="8">Protein kinase</fullName>
    </submittedName>
</protein>
<keyword evidence="2 6" id="KW-0547">Nucleotide-binding</keyword>
<dbReference type="Gene3D" id="3.40.50.10070">
    <property type="entry name" value="TolB, N-terminal domain"/>
    <property type="match status" value="1"/>
</dbReference>